<keyword evidence="3" id="KW-1185">Reference proteome</keyword>
<proteinExistence type="predicted"/>
<keyword evidence="1" id="KW-0812">Transmembrane</keyword>
<organism evidence="2 3">
    <name type="scientific">Uliginosibacterium silvisoli</name>
    <dbReference type="NCBI Taxonomy" id="3114758"/>
    <lineage>
        <taxon>Bacteria</taxon>
        <taxon>Pseudomonadati</taxon>
        <taxon>Pseudomonadota</taxon>
        <taxon>Betaproteobacteria</taxon>
        <taxon>Rhodocyclales</taxon>
        <taxon>Zoogloeaceae</taxon>
        <taxon>Uliginosibacterium</taxon>
    </lineage>
</organism>
<keyword evidence="1" id="KW-1133">Transmembrane helix</keyword>
<evidence type="ECO:0000313" key="2">
    <source>
        <dbReference type="EMBL" id="MEC5385824.1"/>
    </source>
</evidence>
<feature type="transmembrane region" description="Helical" evidence="1">
    <location>
        <begin position="16"/>
        <end position="32"/>
    </location>
</feature>
<comment type="caution">
    <text evidence="2">The sequence shown here is derived from an EMBL/GenBank/DDBJ whole genome shotgun (WGS) entry which is preliminary data.</text>
</comment>
<feature type="transmembrane region" description="Helical" evidence="1">
    <location>
        <begin position="52"/>
        <end position="73"/>
    </location>
</feature>
<keyword evidence="1" id="KW-0472">Membrane</keyword>
<dbReference type="InterPro" id="IPR021344">
    <property type="entry name" value="DUF2970"/>
</dbReference>
<protein>
    <submittedName>
        <fullName evidence="2">DUF2970 domain-containing protein</fullName>
    </submittedName>
</protein>
<name>A0ABU6K1L0_9RHOO</name>
<dbReference type="Pfam" id="PF11174">
    <property type="entry name" value="DUF2970"/>
    <property type="match status" value="1"/>
</dbReference>
<gene>
    <name evidence="2" type="ORF">VVD49_08815</name>
</gene>
<accession>A0ABU6K1L0</accession>
<dbReference type="Proteomes" id="UP001331561">
    <property type="component" value="Unassembled WGS sequence"/>
</dbReference>
<dbReference type="RefSeq" id="WP_327598771.1">
    <property type="nucleotide sequence ID" value="NZ_JAYXHS010000001.1"/>
</dbReference>
<reference evidence="2 3" key="1">
    <citation type="submission" date="2024-01" db="EMBL/GenBank/DDBJ databases">
        <title>Uliginosibacterium soil sp. nov.</title>
        <authorList>
            <person name="Lv Y."/>
        </authorList>
    </citation>
    <scope>NUCLEOTIDE SEQUENCE [LARGE SCALE GENOMIC DNA]</scope>
    <source>
        <strain evidence="2 3">H3</strain>
    </source>
</reference>
<dbReference type="EMBL" id="JAYXHS010000001">
    <property type="protein sequence ID" value="MEC5385824.1"/>
    <property type="molecule type" value="Genomic_DNA"/>
</dbReference>
<evidence type="ECO:0000256" key="1">
    <source>
        <dbReference type="SAM" id="Phobius"/>
    </source>
</evidence>
<sequence length="78" mass="8196">MRSDVADGEGGKQGRPGFFATVSAVLGAFIGIRKRSAYERDAAQFKAKHLIVAGVIGGIIFVVSIAMLARFVISQAAQ</sequence>
<evidence type="ECO:0000313" key="3">
    <source>
        <dbReference type="Proteomes" id="UP001331561"/>
    </source>
</evidence>